<keyword evidence="6" id="KW-1185">Reference proteome</keyword>
<dbReference type="PROSITE" id="PS50158">
    <property type="entry name" value="ZF_CCHC"/>
    <property type="match status" value="1"/>
</dbReference>
<dbReference type="AlphaFoldDB" id="A0A9D4Q1Y0"/>
<dbReference type="GO" id="GO:0003676">
    <property type="term" value="F:nucleic acid binding"/>
    <property type="evidence" value="ECO:0007669"/>
    <property type="project" value="InterPro"/>
</dbReference>
<dbReference type="GO" id="GO:0008270">
    <property type="term" value="F:zinc ion binding"/>
    <property type="evidence" value="ECO:0007669"/>
    <property type="project" value="UniProtKB-KW"/>
</dbReference>
<feature type="region of interest" description="Disordered" evidence="2">
    <location>
        <begin position="450"/>
        <end position="471"/>
    </location>
</feature>
<feature type="region of interest" description="Disordered" evidence="2">
    <location>
        <begin position="500"/>
        <end position="524"/>
    </location>
</feature>
<sequence>MMCHSAAVNLNLLSTNVKTLTTHNESVVMLMQRPACQPQRRRSSTNGLSEECAKPVEDNHQEVLTSRDHASVASLSPPARAQPYYTAPRPPRPICYYCGYRGHISRFCRRRQQDEQRGYVPDERPGIRPTTSYQRTTYRSSYHRSPSPPYRPDMAVNSRDHSRQAVPSSDSSFSDHWQVGLSRRLRPELPIATTLPATVTASDATVSTVTMDTDASAQAAALKAPGKRLPSQTAMDLHSEHDSVPNAKRACTTPSLQSEKQTPTPHKAVIKARACVDLATLPSKCVQAALDACLQTTGFRGFSIHRQTNTVSVWLPSLDAVRRLQQLKQIVPSVGQPVPVQAYLASGVDLRRYVVAGVDPREDQDTLRRELFCPQHTICDDHDITSPQCPTKRNATRELRHKRQQSSHLGGASVLHLNNSFEILADLEPDDSHITEATSFAEKKSYSAAVKEPRKKLSPTNSALPASQMETPDDLVSLDTRLARLQQEIDNLRRRRELLAKRAASSSTPQHDTNVQPIQQPRSSSADLTPMELLQFVAKQLMSLTQLLNDVTIPTRRADQPHASSYSPDLSWWLGSGAIGWQSEPDCWGSDHYPIFLEFPTHGHSRLRRCCRVVHWDAFREAALIPQDQSPQDLQDFLRKALDSATKTSWVDESRPAPDLQLLRLWAARRRAELAAVRDPTSIEAKIQMRSIAAQARRHERRLDRGRWLDWCASLGPSSRTTSVWRTFRAMEKGQRQPDPTASVLLATADTPFLTQRTFAIRVAGNATGTFNSKRGVPQGSVLAPLLFNLAMLPLGWALAAISDVYYIIYADDITVWSVHNDLQRQESALQEALNTADEWCRCIGLTLSTDKTLYMSVANSWGRRRLVNTPIQLTLSGRPLTPAPQLRILGVVITANGSAKAWIREIKQQAHQVLHLIRRISSKAGGARTKIARLLVRAVLQPRLIYSAQFQHLTVRDWARLECINREAMRVVTGLPRCTPIPILQEEAQLNTIDELIYQRRQARELKPSFLPPAADLAAYMGNPVSVSPPSIVSLPPWDHRQLTDNKPIGRLRNPVPRPTTTFRRHIEEADAALPTGSLVAYTDASCTDTQVVTSIVVPGHQNLCVNRLYLLRAPVPSVSAELLAIRDATKLVSAASASPDGERSARQRLSKAHTSALIKAPYEKTTQSVHNTGASNTGNALFSTQSGMIDLSFRAQTVRRGRPGGLRKRNRNVAAFGSGLILAASF</sequence>
<reference evidence="5" key="2">
    <citation type="submission" date="2021-09" db="EMBL/GenBank/DDBJ databases">
        <authorList>
            <person name="Jia N."/>
            <person name="Wang J."/>
            <person name="Shi W."/>
            <person name="Du L."/>
            <person name="Sun Y."/>
            <person name="Zhan W."/>
            <person name="Jiang J."/>
            <person name="Wang Q."/>
            <person name="Zhang B."/>
            <person name="Ji P."/>
            <person name="Sakyi L.B."/>
            <person name="Cui X."/>
            <person name="Yuan T."/>
            <person name="Jiang B."/>
            <person name="Yang W."/>
            <person name="Lam T.T.-Y."/>
            <person name="Chang Q."/>
            <person name="Ding S."/>
            <person name="Wang X."/>
            <person name="Zhu J."/>
            <person name="Ruan X."/>
            <person name="Zhao L."/>
            <person name="Wei J."/>
            <person name="Que T."/>
            <person name="Du C."/>
            <person name="Cheng J."/>
            <person name="Dai P."/>
            <person name="Han X."/>
            <person name="Huang E."/>
            <person name="Gao Y."/>
            <person name="Liu J."/>
            <person name="Shao H."/>
            <person name="Ye R."/>
            <person name="Li L."/>
            <person name="Wei W."/>
            <person name="Wang X."/>
            <person name="Wang C."/>
            <person name="Huo Q."/>
            <person name="Li W."/>
            <person name="Guo W."/>
            <person name="Chen H."/>
            <person name="Chen S."/>
            <person name="Zhou L."/>
            <person name="Zhou L."/>
            <person name="Ni X."/>
            <person name="Tian J."/>
            <person name="Zhou Y."/>
            <person name="Sheng Y."/>
            <person name="Liu T."/>
            <person name="Pan Y."/>
            <person name="Xia L."/>
            <person name="Li J."/>
            <person name="Zhao F."/>
            <person name="Cao W."/>
        </authorList>
    </citation>
    <scope>NUCLEOTIDE SEQUENCE</scope>
    <source>
        <strain evidence="5">Rsan-2018</strain>
        <tissue evidence="5">Larvae</tissue>
    </source>
</reference>
<dbReference type="PANTHER" id="PTHR47027:SF20">
    <property type="entry name" value="REVERSE TRANSCRIPTASE-LIKE PROTEIN WITH RNA-DIRECTED DNA POLYMERASE DOMAIN"/>
    <property type="match status" value="1"/>
</dbReference>
<comment type="caution">
    <text evidence="5">The sequence shown here is derived from an EMBL/GenBank/DDBJ whole genome shotgun (WGS) entry which is preliminary data.</text>
</comment>
<evidence type="ECO:0008006" key="7">
    <source>
        <dbReference type="Google" id="ProtNLM"/>
    </source>
</evidence>
<feature type="compositionally biased region" description="Polar residues" evidence="2">
    <location>
        <begin position="165"/>
        <end position="175"/>
    </location>
</feature>
<dbReference type="Pfam" id="PF00078">
    <property type="entry name" value="RVT_1"/>
    <property type="match status" value="1"/>
</dbReference>
<feature type="domain" description="Reverse transcriptase" evidence="4">
    <location>
        <begin position="499"/>
        <end position="894"/>
    </location>
</feature>
<dbReference type="InterPro" id="IPR043502">
    <property type="entry name" value="DNA/RNA_pol_sf"/>
</dbReference>
<organism evidence="5 6">
    <name type="scientific">Rhipicephalus sanguineus</name>
    <name type="common">Brown dog tick</name>
    <name type="synonym">Ixodes sanguineus</name>
    <dbReference type="NCBI Taxonomy" id="34632"/>
    <lineage>
        <taxon>Eukaryota</taxon>
        <taxon>Metazoa</taxon>
        <taxon>Ecdysozoa</taxon>
        <taxon>Arthropoda</taxon>
        <taxon>Chelicerata</taxon>
        <taxon>Arachnida</taxon>
        <taxon>Acari</taxon>
        <taxon>Parasitiformes</taxon>
        <taxon>Ixodida</taxon>
        <taxon>Ixodoidea</taxon>
        <taxon>Ixodidae</taxon>
        <taxon>Rhipicephalinae</taxon>
        <taxon>Rhipicephalus</taxon>
        <taxon>Rhipicephalus</taxon>
    </lineage>
</organism>
<feature type="compositionally biased region" description="Polar residues" evidence="2">
    <location>
        <begin position="508"/>
        <end position="524"/>
    </location>
</feature>
<dbReference type="PANTHER" id="PTHR47027">
    <property type="entry name" value="REVERSE TRANSCRIPTASE DOMAIN-CONTAINING PROTEIN"/>
    <property type="match status" value="1"/>
</dbReference>
<accession>A0A9D4Q1Y0</accession>
<feature type="compositionally biased region" description="Polar residues" evidence="2">
    <location>
        <begin position="458"/>
        <end position="470"/>
    </location>
</feature>
<dbReference type="EMBL" id="JABSTV010001249">
    <property type="protein sequence ID" value="KAH7963020.1"/>
    <property type="molecule type" value="Genomic_DNA"/>
</dbReference>
<feature type="compositionally biased region" description="Basic and acidic residues" evidence="2">
    <location>
        <begin position="111"/>
        <end position="126"/>
    </location>
</feature>
<evidence type="ECO:0000259" key="3">
    <source>
        <dbReference type="PROSITE" id="PS50158"/>
    </source>
</evidence>
<dbReference type="PROSITE" id="PS50878">
    <property type="entry name" value="RT_POL"/>
    <property type="match status" value="1"/>
</dbReference>
<dbReference type="Proteomes" id="UP000821837">
    <property type="component" value="Chromosome 3"/>
</dbReference>
<evidence type="ECO:0000259" key="4">
    <source>
        <dbReference type="PROSITE" id="PS50878"/>
    </source>
</evidence>
<keyword evidence="1" id="KW-0862">Zinc</keyword>
<evidence type="ECO:0000256" key="2">
    <source>
        <dbReference type="SAM" id="MobiDB-lite"/>
    </source>
</evidence>
<dbReference type="VEuPathDB" id="VectorBase:RSAN_035426"/>
<protein>
    <recommendedName>
        <fullName evidence="7">Tick transposon</fullName>
    </recommendedName>
</protein>
<keyword evidence="1" id="KW-0863">Zinc-finger</keyword>
<evidence type="ECO:0000256" key="1">
    <source>
        <dbReference type="PROSITE-ProRule" id="PRU00047"/>
    </source>
</evidence>
<reference evidence="5" key="1">
    <citation type="journal article" date="2020" name="Cell">
        <title>Large-Scale Comparative Analyses of Tick Genomes Elucidate Their Genetic Diversity and Vector Capacities.</title>
        <authorList>
            <consortium name="Tick Genome and Microbiome Consortium (TIGMIC)"/>
            <person name="Jia N."/>
            <person name="Wang J."/>
            <person name="Shi W."/>
            <person name="Du L."/>
            <person name="Sun Y."/>
            <person name="Zhan W."/>
            <person name="Jiang J.F."/>
            <person name="Wang Q."/>
            <person name="Zhang B."/>
            <person name="Ji P."/>
            <person name="Bell-Sakyi L."/>
            <person name="Cui X.M."/>
            <person name="Yuan T.T."/>
            <person name="Jiang B.G."/>
            <person name="Yang W.F."/>
            <person name="Lam T.T."/>
            <person name="Chang Q.C."/>
            <person name="Ding S.J."/>
            <person name="Wang X.J."/>
            <person name="Zhu J.G."/>
            <person name="Ruan X.D."/>
            <person name="Zhao L."/>
            <person name="Wei J.T."/>
            <person name="Ye R.Z."/>
            <person name="Que T.C."/>
            <person name="Du C.H."/>
            <person name="Zhou Y.H."/>
            <person name="Cheng J.X."/>
            <person name="Dai P.F."/>
            <person name="Guo W.B."/>
            <person name="Han X.H."/>
            <person name="Huang E.J."/>
            <person name="Li L.F."/>
            <person name="Wei W."/>
            <person name="Gao Y.C."/>
            <person name="Liu J.Z."/>
            <person name="Shao H.Z."/>
            <person name="Wang X."/>
            <person name="Wang C.C."/>
            <person name="Yang T.C."/>
            <person name="Huo Q.B."/>
            <person name="Li W."/>
            <person name="Chen H.Y."/>
            <person name="Chen S.E."/>
            <person name="Zhou L.G."/>
            <person name="Ni X.B."/>
            <person name="Tian J.H."/>
            <person name="Sheng Y."/>
            <person name="Liu T."/>
            <person name="Pan Y.S."/>
            <person name="Xia L.Y."/>
            <person name="Li J."/>
            <person name="Zhao F."/>
            <person name="Cao W.C."/>
        </authorList>
    </citation>
    <scope>NUCLEOTIDE SEQUENCE</scope>
    <source>
        <strain evidence="5">Rsan-2018</strain>
    </source>
</reference>
<feature type="domain" description="CCHC-type" evidence="3">
    <location>
        <begin position="95"/>
        <end position="110"/>
    </location>
</feature>
<evidence type="ECO:0000313" key="6">
    <source>
        <dbReference type="Proteomes" id="UP000821837"/>
    </source>
</evidence>
<name>A0A9D4Q1Y0_RHISA</name>
<dbReference type="VEuPathDB" id="VectorBase:RSAN_049026"/>
<feature type="compositionally biased region" description="Low complexity" evidence="2">
    <location>
        <begin position="128"/>
        <end position="145"/>
    </location>
</feature>
<proteinExistence type="predicted"/>
<dbReference type="SUPFAM" id="SSF56672">
    <property type="entry name" value="DNA/RNA polymerases"/>
    <property type="match status" value="1"/>
</dbReference>
<keyword evidence="1" id="KW-0479">Metal-binding</keyword>
<dbReference type="GO" id="GO:0071897">
    <property type="term" value="P:DNA biosynthetic process"/>
    <property type="evidence" value="ECO:0007669"/>
    <property type="project" value="UniProtKB-ARBA"/>
</dbReference>
<gene>
    <name evidence="5" type="ORF">HPB52_019264</name>
</gene>
<dbReference type="InterPro" id="IPR001878">
    <property type="entry name" value="Znf_CCHC"/>
</dbReference>
<evidence type="ECO:0000313" key="5">
    <source>
        <dbReference type="EMBL" id="KAH7963020.1"/>
    </source>
</evidence>
<dbReference type="InterPro" id="IPR000477">
    <property type="entry name" value="RT_dom"/>
</dbReference>
<feature type="region of interest" description="Disordered" evidence="2">
    <location>
        <begin position="111"/>
        <end position="175"/>
    </location>
</feature>